<accession>A0A9W8M987</accession>
<keyword evidence="3" id="KW-1185">Reference proteome</keyword>
<protein>
    <submittedName>
        <fullName evidence="2">Uncharacterized protein</fullName>
    </submittedName>
</protein>
<evidence type="ECO:0000256" key="1">
    <source>
        <dbReference type="SAM" id="MobiDB-lite"/>
    </source>
</evidence>
<dbReference type="Gene3D" id="1.10.3380.10">
    <property type="entry name" value="Sec63 N-terminal domain-like domain"/>
    <property type="match status" value="1"/>
</dbReference>
<gene>
    <name evidence="2" type="ORF">H1R20_g16432</name>
</gene>
<dbReference type="EMBL" id="JANBPK010001815">
    <property type="protein sequence ID" value="KAJ2920663.1"/>
    <property type="molecule type" value="Genomic_DNA"/>
</dbReference>
<name>A0A9W8M987_9AGAR</name>
<dbReference type="AlphaFoldDB" id="A0A9W8M987"/>
<proteinExistence type="predicted"/>
<dbReference type="SUPFAM" id="SSF158702">
    <property type="entry name" value="Sec63 N-terminal domain-like"/>
    <property type="match status" value="1"/>
</dbReference>
<dbReference type="Proteomes" id="UP001140091">
    <property type="component" value="Unassembled WGS sequence"/>
</dbReference>
<dbReference type="OrthoDB" id="1734229at2759"/>
<evidence type="ECO:0000313" key="3">
    <source>
        <dbReference type="Proteomes" id="UP001140091"/>
    </source>
</evidence>
<organism evidence="2 3">
    <name type="scientific">Candolleomyces eurysporus</name>
    <dbReference type="NCBI Taxonomy" id="2828524"/>
    <lineage>
        <taxon>Eukaryota</taxon>
        <taxon>Fungi</taxon>
        <taxon>Dikarya</taxon>
        <taxon>Basidiomycota</taxon>
        <taxon>Agaricomycotina</taxon>
        <taxon>Agaricomycetes</taxon>
        <taxon>Agaricomycetidae</taxon>
        <taxon>Agaricales</taxon>
        <taxon>Agaricineae</taxon>
        <taxon>Psathyrellaceae</taxon>
        <taxon>Candolleomyces</taxon>
    </lineage>
</organism>
<feature type="non-terminal residue" evidence="2">
    <location>
        <position position="1"/>
    </location>
</feature>
<comment type="caution">
    <text evidence="2">The sequence shown here is derived from an EMBL/GenBank/DDBJ whole genome shotgun (WGS) entry which is preliminary data.</text>
</comment>
<reference evidence="2" key="1">
    <citation type="submission" date="2022-06" db="EMBL/GenBank/DDBJ databases">
        <title>Genome Sequence of Candolleomyces eurysporus.</title>
        <authorList>
            <person name="Buettner E."/>
        </authorList>
    </citation>
    <scope>NUCLEOTIDE SEQUENCE</scope>
    <source>
        <strain evidence="2">VTCC 930004</strain>
    </source>
</reference>
<evidence type="ECO:0000313" key="2">
    <source>
        <dbReference type="EMBL" id="KAJ2920663.1"/>
    </source>
</evidence>
<feature type="region of interest" description="Disordered" evidence="1">
    <location>
        <begin position="211"/>
        <end position="262"/>
    </location>
</feature>
<feature type="compositionally biased region" description="Acidic residues" evidence="1">
    <location>
        <begin position="252"/>
        <end position="262"/>
    </location>
</feature>
<sequence>MIPQKVDQQYAEVRKLTRDMDGEFHVSRRRALILIYAHLTRLSIKITSLQNEQHRVFLQTPLLLNALLNVLAARNRLTPTLGTMRLNSLPGVSEADIDSFAPRLREMTEVLSALEEKGDGRAGTVRKAISKWGRVEIVDAAFKVIGERVVTPSKDVSVDEAKRIVQYNDKKDEEFLLSKQDAEDLPKGRSTGWASSLIPSTCISVPLLSIERPPVADQEPSKDEISGRGEGSLAGQMAAMRGEPVKKRKDESDEESGTDDDE</sequence>